<keyword evidence="3" id="KW-1185">Reference proteome</keyword>
<evidence type="ECO:0000256" key="1">
    <source>
        <dbReference type="SAM" id="Phobius"/>
    </source>
</evidence>
<protein>
    <recommendedName>
        <fullName evidence="4">Transmembrane protein</fullName>
    </recommendedName>
</protein>
<reference evidence="2 3" key="1">
    <citation type="submission" date="2022-08" db="EMBL/GenBank/DDBJ databases">
        <title>Whole genome sequencing-based tracing of a 2022 introduction and outbreak of Xanthomonas hortorum pv. pelargonii.</title>
        <authorList>
            <person name="Iruegas-Bocardo F."/>
            <person name="Weisberg A.K."/>
            <person name="Riutta E.R."/>
            <person name="Kilday K."/>
            <person name="Bonkowski J.C."/>
            <person name="Creswell T."/>
            <person name="Daughtrey M.L."/>
            <person name="Rane K."/>
            <person name="Grunwald N.J."/>
            <person name="Chang J.H."/>
            <person name="Putnam M.L."/>
        </authorList>
    </citation>
    <scope>NUCLEOTIDE SEQUENCE [LARGE SCALE GENOMIC DNA]</scope>
    <source>
        <strain evidence="2 3">22-325</strain>
    </source>
</reference>
<evidence type="ECO:0000313" key="3">
    <source>
        <dbReference type="Proteomes" id="UP001304534"/>
    </source>
</evidence>
<organism evidence="2 3">
    <name type="scientific">Xanthomonas dyei</name>
    <dbReference type="NCBI Taxonomy" id="743699"/>
    <lineage>
        <taxon>Bacteria</taxon>
        <taxon>Pseudomonadati</taxon>
        <taxon>Pseudomonadota</taxon>
        <taxon>Gammaproteobacteria</taxon>
        <taxon>Lysobacterales</taxon>
        <taxon>Lysobacteraceae</taxon>
        <taxon>Xanthomonas</taxon>
    </lineage>
</organism>
<proteinExistence type="predicted"/>
<feature type="transmembrane region" description="Helical" evidence="1">
    <location>
        <begin position="34"/>
        <end position="58"/>
    </location>
</feature>
<keyword evidence="1" id="KW-0472">Membrane</keyword>
<gene>
    <name evidence="2" type="ORF">NYR99_20955</name>
</gene>
<keyword evidence="1" id="KW-1133">Transmembrane helix</keyword>
<dbReference type="GeneID" id="95586396"/>
<dbReference type="RefSeq" id="WP_316689016.1">
    <property type="nucleotide sequence ID" value="NZ_CP103837.1"/>
</dbReference>
<accession>A0ABZ0D7C2</accession>
<feature type="transmembrane region" description="Helical" evidence="1">
    <location>
        <begin position="79"/>
        <end position="100"/>
    </location>
</feature>
<dbReference type="Proteomes" id="UP001304534">
    <property type="component" value="Chromosome"/>
</dbReference>
<name>A0ABZ0D7C2_9XANT</name>
<evidence type="ECO:0008006" key="4">
    <source>
        <dbReference type="Google" id="ProtNLM"/>
    </source>
</evidence>
<evidence type="ECO:0000313" key="2">
    <source>
        <dbReference type="EMBL" id="WOB26099.1"/>
    </source>
</evidence>
<dbReference type="EMBL" id="CP103840">
    <property type="protein sequence ID" value="WOB26099.1"/>
    <property type="molecule type" value="Genomic_DNA"/>
</dbReference>
<keyword evidence="1" id="KW-0812">Transmembrane</keyword>
<sequence length="101" mass="11239">MLKTLFVLLTGFWPSILATLLVMANAPKDGHSDYWIGAPWLVLFSFPFSFFSLIFSVATVTKYAFGKGDKDERIKAASMWFWCSNGVLLLVGIAFMNGAFS</sequence>